<reference evidence="3 4" key="1">
    <citation type="submission" date="2014-11" db="EMBL/GenBank/DDBJ databases">
        <title>Draft Genome Sequence of Brevibacterium linens AE038-8.</title>
        <authorList>
            <person name="Maizel D."/>
            <person name="Utturkar S.M."/>
            <person name="Brown S.D."/>
            <person name="Ferrero M."/>
            <person name="Rosen B.P."/>
        </authorList>
    </citation>
    <scope>NUCLEOTIDE SEQUENCE [LARGE SCALE GENOMIC DNA]</scope>
    <source>
        <strain evidence="3 4">AE038-8</strain>
    </source>
</reference>
<dbReference type="Proteomes" id="UP000031488">
    <property type="component" value="Unassembled WGS sequence"/>
</dbReference>
<dbReference type="Gene3D" id="3.40.190.10">
    <property type="entry name" value="Periplasmic binding protein-like II"/>
    <property type="match status" value="1"/>
</dbReference>
<feature type="signal peptide" evidence="1">
    <location>
        <begin position="1"/>
        <end position="21"/>
    </location>
</feature>
<keyword evidence="1" id="KW-0732">Signal</keyword>
<feature type="chain" id="PRO_5039331519" evidence="1">
    <location>
        <begin position="22"/>
        <end position="581"/>
    </location>
</feature>
<sequence>MKKRALSMVAMAAAATMLVSACGSGNSGNGGDAQSVIDDKTGFASYTGEPQKGGVVEVLGGVDFSHLDPAMGSDGNVLNLYNLLYRNLTQYKYNRESGELELVGDLAEDTGTPNEDSTEWTFKLKEGVTFEDGSPITAEDVKFGFEHAFDPSLAIGLDYLQNYVKGAKDYEGVFKDPKGLDSIKVVDERTITIETNEPMADFPNVVATAPGAPFPKDKVTKVDQIQKDPISSGPYKVEEYKRGESLTLVRNENWKAETDDIRPAYPDGYKFTVSLDQNTIDQRMMSGQGDDANAVSSSTNPVVAANLAKITQDPKLSERTVQSIPSCNYFMVMNNTKEPLGDKKVRQAINWGVDKSSVVNASGGSQLADVAPNLLLPSVPQYDDTDPYATEGSKGDPEKAKAMLKEAGAENLKLTMDVRALPMWQAQAEAVQQSLKKIGIEVKLNVIDQAKFYEVLATPSQQNELAITGWCSNGWFSGEPLLGPLFDGERITKTGNLNQSQIDDPALNKALAEAAVMPDLDDKTAAYAKINEQVLDLAPVVPLVRPRPLQLAGSNVGGAFANPSKTGYIDYSQLGLLNPEG</sequence>
<proteinExistence type="predicted"/>
<evidence type="ECO:0000313" key="4">
    <source>
        <dbReference type="Proteomes" id="UP000031488"/>
    </source>
</evidence>
<dbReference type="EMBL" id="JTJZ01000012">
    <property type="protein sequence ID" value="KHS54014.1"/>
    <property type="molecule type" value="Genomic_DNA"/>
</dbReference>
<dbReference type="CDD" id="cd08506">
    <property type="entry name" value="PBP2_clavulanate_OppA2"/>
    <property type="match status" value="1"/>
</dbReference>
<evidence type="ECO:0000259" key="2">
    <source>
        <dbReference type="Pfam" id="PF00496"/>
    </source>
</evidence>
<keyword evidence="4" id="KW-1185">Reference proteome</keyword>
<organism evidence="3 4">
    <name type="scientific">Brevibacterium linens</name>
    <dbReference type="NCBI Taxonomy" id="1703"/>
    <lineage>
        <taxon>Bacteria</taxon>
        <taxon>Bacillati</taxon>
        <taxon>Actinomycetota</taxon>
        <taxon>Actinomycetes</taxon>
        <taxon>Micrococcales</taxon>
        <taxon>Brevibacteriaceae</taxon>
        <taxon>Brevibacterium</taxon>
    </lineage>
</organism>
<protein>
    <submittedName>
        <fullName evidence="3">ABC-type transporter, periplasmic subunit</fullName>
    </submittedName>
</protein>
<dbReference type="GO" id="GO:0015833">
    <property type="term" value="P:peptide transport"/>
    <property type="evidence" value="ECO:0007669"/>
    <property type="project" value="TreeGrafter"/>
</dbReference>
<comment type="caution">
    <text evidence="3">The sequence shown here is derived from an EMBL/GenBank/DDBJ whole genome shotgun (WGS) entry which is preliminary data.</text>
</comment>
<dbReference type="GO" id="GO:0042597">
    <property type="term" value="C:periplasmic space"/>
    <property type="evidence" value="ECO:0007669"/>
    <property type="project" value="UniProtKB-ARBA"/>
</dbReference>
<dbReference type="GO" id="GO:0043190">
    <property type="term" value="C:ATP-binding cassette (ABC) transporter complex"/>
    <property type="evidence" value="ECO:0007669"/>
    <property type="project" value="InterPro"/>
</dbReference>
<dbReference type="GO" id="GO:1904680">
    <property type="term" value="F:peptide transmembrane transporter activity"/>
    <property type="evidence" value="ECO:0007669"/>
    <property type="project" value="TreeGrafter"/>
</dbReference>
<dbReference type="InterPro" id="IPR000914">
    <property type="entry name" value="SBP_5_dom"/>
</dbReference>
<evidence type="ECO:0000256" key="1">
    <source>
        <dbReference type="SAM" id="SignalP"/>
    </source>
</evidence>
<dbReference type="PROSITE" id="PS51257">
    <property type="entry name" value="PROKAR_LIPOPROTEIN"/>
    <property type="match status" value="1"/>
</dbReference>
<dbReference type="PANTHER" id="PTHR30290:SF83">
    <property type="entry name" value="ABC TRANSPORTER SUBSTRATE-BINDING PROTEIN"/>
    <property type="match status" value="1"/>
</dbReference>
<gene>
    <name evidence="3" type="ORF">AE0388_0475</name>
</gene>
<dbReference type="PIRSF" id="PIRSF002741">
    <property type="entry name" value="MppA"/>
    <property type="match status" value="1"/>
</dbReference>
<dbReference type="RefSeq" id="WP_039206735.1">
    <property type="nucleotide sequence ID" value="NZ_JTJZ01000012.1"/>
</dbReference>
<dbReference type="PATRIC" id="fig|1703.6.peg.363"/>
<feature type="domain" description="Solute-binding protein family 5" evidence="2">
    <location>
        <begin position="101"/>
        <end position="488"/>
    </location>
</feature>
<dbReference type="Pfam" id="PF00496">
    <property type="entry name" value="SBP_bac_5"/>
    <property type="match status" value="1"/>
</dbReference>
<evidence type="ECO:0000313" key="3">
    <source>
        <dbReference type="EMBL" id="KHS54014.1"/>
    </source>
</evidence>
<dbReference type="SUPFAM" id="SSF53850">
    <property type="entry name" value="Periplasmic binding protein-like II"/>
    <property type="match status" value="1"/>
</dbReference>
<dbReference type="InterPro" id="IPR039424">
    <property type="entry name" value="SBP_5"/>
</dbReference>
<dbReference type="PANTHER" id="PTHR30290">
    <property type="entry name" value="PERIPLASMIC BINDING COMPONENT OF ABC TRANSPORTER"/>
    <property type="match status" value="1"/>
</dbReference>
<dbReference type="AlphaFoldDB" id="A0A0B9AT21"/>
<dbReference type="Gene3D" id="3.10.105.10">
    <property type="entry name" value="Dipeptide-binding Protein, Domain 3"/>
    <property type="match status" value="1"/>
</dbReference>
<dbReference type="OrthoDB" id="5240629at2"/>
<name>A0A0B9AT21_BRELN</name>
<accession>A0A0B9AT21</accession>
<dbReference type="InterPro" id="IPR030678">
    <property type="entry name" value="Peptide/Ni-bd"/>
</dbReference>